<organism evidence="4 5">
    <name type="scientific">Serinibacter arcticus</name>
    <dbReference type="NCBI Taxonomy" id="1655435"/>
    <lineage>
        <taxon>Bacteria</taxon>
        <taxon>Bacillati</taxon>
        <taxon>Actinomycetota</taxon>
        <taxon>Actinomycetes</taxon>
        <taxon>Micrococcales</taxon>
        <taxon>Beutenbergiaceae</taxon>
        <taxon>Serinibacter</taxon>
    </lineage>
</organism>
<dbReference type="SMART" id="SM01012">
    <property type="entry name" value="ANTAR"/>
    <property type="match status" value="1"/>
</dbReference>
<dbReference type="Gene3D" id="3.30.450.40">
    <property type="match status" value="1"/>
</dbReference>
<dbReference type="PROSITE" id="PS50921">
    <property type="entry name" value="ANTAR"/>
    <property type="match status" value="1"/>
</dbReference>
<dbReference type="InterPro" id="IPR029016">
    <property type="entry name" value="GAF-like_dom_sf"/>
</dbReference>
<proteinExistence type="predicted"/>
<sequence>MALSSSSPLCDRYLEIGGVEEVVVLVNGPGLPSEIAAAAGDSRFASLEIDLGEGPSWTAVHSRQVVSVLDRTAADERWPVLAHALAELDLGADPLVASPLAIAGLTVGAVEVVGRPGRPLSDESRRAVEALARPTALLLMASTLHDSTLEASENPHSRRVVHQATGMVLHALRLSPEDALTVLRARAFTQGRPLVEVATDVVERRSDLLPSPPPTLEHS</sequence>
<dbReference type="GO" id="GO:0003723">
    <property type="term" value="F:RNA binding"/>
    <property type="evidence" value="ECO:0007669"/>
    <property type="project" value="InterPro"/>
</dbReference>
<dbReference type="SUPFAM" id="SSF55781">
    <property type="entry name" value="GAF domain-like"/>
    <property type="match status" value="1"/>
</dbReference>
<dbReference type="RefSeq" id="WP_158277179.1">
    <property type="nucleotide sequence ID" value="NZ_PYHR01000002.1"/>
</dbReference>
<accession>A0A2U1ZUX0</accession>
<reference evidence="4 5" key="1">
    <citation type="submission" date="2018-03" db="EMBL/GenBank/DDBJ databases">
        <title>Genome assembly of novel Miniimonas species PCH200.</title>
        <authorList>
            <person name="Thakur V."/>
            <person name="Kumar V."/>
            <person name="Singh D."/>
        </authorList>
    </citation>
    <scope>NUCLEOTIDE SEQUENCE [LARGE SCALE GENOMIC DNA]</scope>
    <source>
        <strain evidence="4 5">PCH200</strain>
    </source>
</reference>
<protein>
    <submittedName>
        <fullName evidence="4">Transcriptional regulator</fullName>
    </submittedName>
</protein>
<evidence type="ECO:0000256" key="1">
    <source>
        <dbReference type="ARBA" id="ARBA00023015"/>
    </source>
</evidence>
<evidence type="ECO:0000313" key="4">
    <source>
        <dbReference type="EMBL" id="PWD50774.1"/>
    </source>
</evidence>
<keyword evidence="5" id="KW-1185">Reference proteome</keyword>
<dbReference type="Gene3D" id="1.10.10.10">
    <property type="entry name" value="Winged helix-like DNA-binding domain superfamily/Winged helix DNA-binding domain"/>
    <property type="match status" value="1"/>
</dbReference>
<keyword evidence="2" id="KW-0804">Transcription</keyword>
<dbReference type="EMBL" id="PYHR01000002">
    <property type="protein sequence ID" value="PWD50774.1"/>
    <property type="molecule type" value="Genomic_DNA"/>
</dbReference>
<evidence type="ECO:0000259" key="3">
    <source>
        <dbReference type="PROSITE" id="PS50921"/>
    </source>
</evidence>
<dbReference type="Proteomes" id="UP000245166">
    <property type="component" value="Unassembled WGS sequence"/>
</dbReference>
<evidence type="ECO:0000313" key="5">
    <source>
        <dbReference type="Proteomes" id="UP000245166"/>
    </source>
</evidence>
<dbReference type="OrthoDB" id="7466251at2"/>
<name>A0A2U1ZUX0_9MICO</name>
<comment type="caution">
    <text evidence="4">The sequence shown here is derived from an EMBL/GenBank/DDBJ whole genome shotgun (WGS) entry which is preliminary data.</text>
</comment>
<dbReference type="AlphaFoldDB" id="A0A2U1ZUX0"/>
<dbReference type="Pfam" id="PF03861">
    <property type="entry name" value="ANTAR"/>
    <property type="match status" value="1"/>
</dbReference>
<dbReference type="Pfam" id="PF13185">
    <property type="entry name" value="GAF_2"/>
    <property type="match status" value="1"/>
</dbReference>
<dbReference type="InterPro" id="IPR003018">
    <property type="entry name" value="GAF"/>
</dbReference>
<gene>
    <name evidence="4" type="ORF">C8046_09070</name>
</gene>
<keyword evidence="1" id="KW-0805">Transcription regulation</keyword>
<dbReference type="InterPro" id="IPR036388">
    <property type="entry name" value="WH-like_DNA-bd_sf"/>
</dbReference>
<feature type="domain" description="ANTAR" evidence="3">
    <location>
        <begin position="141"/>
        <end position="202"/>
    </location>
</feature>
<dbReference type="InterPro" id="IPR005561">
    <property type="entry name" value="ANTAR"/>
</dbReference>
<evidence type="ECO:0000256" key="2">
    <source>
        <dbReference type="ARBA" id="ARBA00023163"/>
    </source>
</evidence>